<dbReference type="RefSeq" id="WP_262426684.1">
    <property type="nucleotide sequence ID" value="NZ_JACRTJ010000003.1"/>
</dbReference>
<evidence type="ECO:0000313" key="3">
    <source>
        <dbReference type="EMBL" id="MBC8597799.1"/>
    </source>
</evidence>
<dbReference type="InterPro" id="IPR041796">
    <property type="entry name" value="Mre11_N"/>
</dbReference>
<evidence type="ECO:0000256" key="1">
    <source>
        <dbReference type="ARBA" id="ARBA00022801"/>
    </source>
</evidence>
<dbReference type="GO" id="GO:0004527">
    <property type="term" value="F:exonuclease activity"/>
    <property type="evidence" value="ECO:0007669"/>
    <property type="project" value="UniProtKB-KW"/>
</dbReference>
<keyword evidence="4" id="KW-1185">Reference proteome</keyword>
<sequence length="356" mass="40238">MKFIHTADIHWGMVPDSDRPWGKKREQAIRLTFQAIIEDARDSRADLLLISGDLFHRQPLARDLKEVNYLFSTIPGTRVVIIAGNHDRIRKSSALLSFSWCPNVTFLMDETMTSVYFEDLNTEVYGFSYHTTEITEDRTAGFFVSASRRTRILMLHGGDAKHLPFDKNALAALPFSYIALGHIHKPAVLLENRMAYPGSPEPLDLTETGPHGYLTGEIDDATGHVTSLKFKAAAQAQYIPLVVSVTPATTNAELSQLIADEIKKRGASNIYRFRIRGMRDPDTEFDPELLAGQWNISEILDETEPQYDFHALFADHPSDMIGFYIQALMKENMSPVEKKALYYGIHALLMTKDERS</sequence>
<accession>A0ABR7NNU7</accession>
<feature type="domain" description="Calcineurin-like phosphoesterase" evidence="2">
    <location>
        <begin position="1"/>
        <end position="186"/>
    </location>
</feature>
<gene>
    <name evidence="3" type="ORF">H8708_00885</name>
</gene>
<reference evidence="3 4" key="1">
    <citation type="submission" date="2020-08" db="EMBL/GenBank/DDBJ databases">
        <title>Genome public.</title>
        <authorList>
            <person name="Liu C."/>
            <person name="Sun Q."/>
        </authorList>
    </citation>
    <scope>NUCLEOTIDE SEQUENCE [LARGE SCALE GENOMIC DNA]</scope>
    <source>
        <strain evidence="3 4">BX10</strain>
    </source>
</reference>
<dbReference type="InterPro" id="IPR029052">
    <property type="entry name" value="Metallo-depent_PP-like"/>
</dbReference>
<name>A0ABR7NNU7_9FIRM</name>
<dbReference type="CDD" id="cd00840">
    <property type="entry name" value="MPP_Mre11_N"/>
    <property type="match status" value="1"/>
</dbReference>
<dbReference type="SUPFAM" id="SSF56300">
    <property type="entry name" value="Metallo-dependent phosphatases"/>
    <property type="match status" value="1"/>
</dbReference>
<evidence type="ECO:0000259" key="2">
    <source>
        <dbReference type="Pfam" id="PF00149"/>
    </source>
</evidence>
<dbReference type="Pfam" id="PF00149">
    <property type="entry name" value="Metallophos"/>
    <property type="match status" value="1"/>
</dbReference>
<keyword evidence="1" id="KW-0378">Hydrolase</keyword>
<dbReference type="InterPro" id="IPR050535">
    <property type="entry name" value="DNA_Repair-Maintenance_Comp"/>
</dbReference>
<keyword evidence="3" id="KW-0269">Exonuclease</keyword>
<dbReference type="Gene3D" id="3.60.21.10">
    <property type="match status" value="1"/>
</dbReference>
<evidence type="ECO:0000313" key="4">
    <source>
        <dbReference type="Proteomes" id="UP000647491"/>
    </source>
</evidence>
<proteinExistence type="predicted"/>
<comment type="caution">
    <text evidence="3">The sequence shown here is derived from an EMBL/GenBank/DDBJ whole genome shotgun (WGS) entry which is preliminary data.</text>
</comment>
<dbReference type="Proteomes" id="UP000647491">
    <property type="component" value="Unassembled WGS sequence"/>
</dbReference>
<protein>
    <submittedName>
        <fullName evidence="3">Exonuclease SbcCD subunit D</fullName>
    </submittedName>
</protein>
<dbReference type="EMBL" id="JACRTJ010000003">
    <property type="protein sequence ID" value="MBC8597799.1"/>
    <property type="molecule type" value="Genomic_DNA"/>
</dbReference>
<keyword evidence="3" id="KW-0540">Nuclease</keyword>
<dbReference type="PANTHER" id="PTHR30337">
    <property type="entry name" value="COMPONENT OF ATP-DEPENDENT DSDNA EXONUCLEASE"/>
    <property type="match status" value="1"/>
</dbReference>
<dbReference type="InterPro" id="IPR004843">
    <property type="entry name" value="Calcineurin-like_PHP"/>
</dbReference>
<organism evidence="3 4">
    <name type="scientific">Enterocloster hominis</name>
    <name type="common">ex Liu et al. 2021</name>
    <dbReference type="NCBI Taxonomy" id="2763663"/>
    <lineage>
        <taxon>Bacteria</taxon>
        <taxon>Bacillati</taxon>
        <taxon>Bacillota</taxon>
        <taxon>Clostridia</taxon>
        <taxon>Lachnospirales</taxon>
        <taxon>Lachnospiraceae</taxon>
        <taxon>Enterocloster</taxon>
    </lineage>
</organism>